<evidence type="ECO:0000313" key="2">
    <source>
        <dbReference type="Proteomes" id="UP000055024"/>
    </source>
</evidence>
<name>A0A0V1DMC5_9BILA</name>
<organism evidence="1 2">
    <name type="scientific">Trichinella zimbabwensis</name>
    <dbReference type="NCBI Taxonomy" id="268475"/>
    <lineage>
        <taxon>Eukaryota</taxon>
        <taxon>Metazoa</taxon>
        <taxon>Ecdysozoa</taxon>
        <taxon>Nematoda</taxon>
        <taxon>Enoplea</taxon>
        <taxon>Dorylaimia</taxon>
        <taxon>Trichinellida</taxon>
        <taxon>Trichinellidae</taxon>
        <taxon>Trichinella</taxon>
    </lineage>
</organism>
<keyword evidence="2" id="KW-1185">Reference proteome</keyword>
<reference evidence="1 2" key="1">
    <citation type="submission" date="2015-01" db="EMBL/GenBank/DDBJ databases">
        <title>Evolution of Trichinella species and genotypes.</title>
        <authorList>
            <person name="Korhonen P.K."/>
            <person name="Edoardo P."/>
            <person name="Giuseppe L.R."/>
            <person name="Gasser R.B."/>
        </authorList>
    </citation>
    <scope>NUCLEOTIDE SEQUENCE [LARGE SCALE GENOMIC DNA]</scope>
    <source>
        <strain evidence="1">ISS1029</strain>
    </source>
</reference>
<dbReference type="Proteomes" id="UP000055024">
    <property type="component" value="Unassembled WGS sequence"/>
</dbReference>
<accession>A0A0V1DMC5</accession>
<proteinExistence type="predicted"/>
<dbReference type="AlphaFoldDB" id="A0A0V1DMC5"/>
<evidence type="ECO:0000313" key="1">
    <source>
        <dbReference type="EMBL" id="KRY62115.1"/>
    </source>
</evidence>
<dbReference type="EMBL" id="JYDP01010100">
    <property type="protein sequence ID" value="KRY62115.1"/>
    <property type="molecule type" value="Genomic_DNA"/>
</dbReference>
<gene>
    <name evidence="1" type="ORF">T11_17429</name>
</gene>
<comment type="caution">
    <text evidence="1">The sequence shown here is derived from an EMBL/GenBank/DDBJ whole genome shotgun (WGS) entry which is preliminary data.</text>
</comment>
<protein>
    <submittedName>
        <fullName evidence="1">Uncharacterized protein</fullName>
    </submittedName>
</protein>
<sequence length="30" mass="3551">MQTFHARLRQIVSSPTCLHLHLPHLTNERN</sequence>